<evidence type="ECO:0000256" key="5">
    <source>
        <dbReference type="SAM" id="Coils"/>
    </source>
</evidence>
<dbReference type="GO" id="GO:0016020">
    <property type="term" value="C:membrane"/>
    <property type="evidence" value="ECO:0007669"/>
    <property type="project" value="UniProtKB-SubCell"/>
</dbReference>
<evidence type="ECO:0000256" key="1">
    <source>
        <dbReference type="ARBA" id="ARBA00004141"/>
    </source>
</evidence>
<evidence type="ECO:0000256" key="6">
    <source>
        <dbReference type="SAM" id="MobiDB-lite"/>
    </source>
</evidence>
<proteinExistence type="predicted"/>
<dbReference type="GO" id="GO:0008521">
    <property type="term" value="F:acetyl-CoA transmembrane transporter activity"/>
    <property type="evidence" value="ECO:0007669"/>
    <property type="project" value="InterPro"/>
</dbReference>
<name>A0A1Y5I255_OSTTA</name>
<dbReference type="InterPro" id="IPR004752">
    <property type="entry name" value="AmpG_permease/AT-1"/>
</dbReference>
<comment type="subcellular location">
    <subcellularLocation>
        <location evidence="1">Membrane</location>
        <topology evidence="1">Multi-pass membrane protein</topology>
    </subcellularLocation>
</comment>
<keyword evidence="4 7" id="KW-0472">Membrane</keyword>
<feature type="compositionally biased region" description="Low complexity" evidence="6">
    <location>
        <begin position="580"/>
        <end position="600"/>
    </location>
</feature>
<evidence type="ECO:0000256" key="2">
    <source>
        <dbReference type="ARBA" id="ARBA00022692"/>
    </source>
</evidence>
<feature type="compositionally biased region" description="Basic and acidic residues" evidence="6">
    <location>
        <begin position="563"/>
        <end position="573"/>
    </location>
</feature>
<feature type="transmembrane region" description="Helical" evidence="7">
    <location>
        <begin position="764"/>
        <end position="786"/>
    </location>
</feature>
<feature type="transmembrane region" description="Helical" evidence="7">
    <location>
        <begin position="838"/>
        <end position="857"/>
    </location>
</feature>
<dbReference type="InterPro" id="IPR036259">
    <property type="entry name" value="MFS_trans_sf"/>
</dbReference>
<feature type="transmembrane region" description="Helical" evidence="7">
    <location>
        <begin position="735"/>
        <end position="757"/>
    </location>
</feature>
<evidence type="ECO:0000313" key="8">
    <source>
        <dbReference type="EMBL" id="OUS42807.1"/>
    </source>
</evidence>
<dbReference type="eggNOG" id="KOG3574">
    <property type="taxonomic scope" value="Eukaryota"/>
</dbReference>
<accession>A0A1Y5I255</accession>
<evidence type="ECO:0000256" key="7">
    <source>
        <dbReference type="SAM" id="Phobius"/>
    </source>
</evidence>
<gene>
    <name evidence="8" type="ORF">BE221DRAFT_201673</name>
</gene>
<dbReference type="AlphaFoldDB" id="A0A1Y5I255"/>
<feature type="transmembrane region" description="Helical" evidence="7">
    <location>
        <begin position="702"/>
        <end position="723"/>
    </location>
</feature>
<dbReference type="EMBL" id="KZ155838">
    <property type="protein sequence ID" value="OUS42807.1"/>
    <property type="molecule type" value="Genomic_DNA"/>
</dbReference>
<dbReference type="InterPro" id="IPR024371">
    <property type="entry name" value="AcetylCoA_trans_1-like"/>
</dbReference>
<feature type="transmembrane region" description="Helical" evidence="7">
    <location>
        <begin position="914"/>
        <end position="932"/>
    </location>
</feature>
<protein>
    <submittedName>
        <fullName evidence="8">Acetyl-coenzyme A transporter 1-domain-containing protein</fullName>
    </submittedName>
</protein>
<evidence type="ECO:0000256" key="4">
    <source>
        <dbReference type="ARBA" id="ARBA00023136"/>
    </source>
</evidence>
<keyword evidence="3 7" id="KW-1133">Transmembrane helix</keyword>
<reference evidence="8" key="1">
    <citation type="submission" date="2017-04" db="EMBL/GenBank/DDBJ databases">
        <title>Population genomics of picophytoplankton unveils novel chromosome hypervariability.</title>
        <authorList>
            <consortium name="DOE Joint Genome Institute"/>
            <person name="Blanc-Mathieu R."/>
            <person name="Krasovec M."/>
            <person name="Hebrard M."/>
            <person name="Yau S."/>
            <person name="Desgranges E."/>
            <person name="Martin J."/>
            <person name="Schackwitz W."/>
            <person name="Kuo A."/>
            <person name="Salin G."/>
            <person name="Donnadieu C."/>
            <person name="Desdevises Y."/>
            <person name="Sanchez-Ferandin S."/>
            <person name="Moreau H."/>
            <person name="Rivals E."/>
            <person name="Grigoriev I.V."/>
            <person name="Grimsley N."/>
            <person name="Eyre-Walker A."/>
            <person name="Piganeau G."/>
        </authorList>
    </citation>
    <scope>NUCLEOTIDE SEQUENCE [LARGE SCALE GENOMIC DNA]</scope>
    <source>
        <strain evidence="8">RCC 1115</strain>
    </source>
</reference>
<evidence type="ECO:0000256" key="3">
    <source>
        <dbReference type="ARBA" id="ARBA00022989"/>
    </source>
</evidence>
<feature type="region of interest" description="Disordered" evidence="6">
    <location>
        <begin position="557"/>
        <end position="613"/>
    </location>
</feature>
<dbReference type="Pfam" id="PF13000">
    <property type="entry name" value="Acatn"/>
    <property type="match status" value="2"/>
</dbReference>
<feature type="region of interest" description="Disordered" evidence="6">
    <location>
        <begin position="432"/>
        <end position="464"/>
    </location>
</feature>
<keyword evidence="2 7" id="KW-0812">Transmembrane</keyword>
<dbReference type="PANTHER" id="PTHR12778">
    <property type="entry name" value="SOLUTE CARRIER FAMILY 33 ACETYL-COA TRANSPORTER -RELATED"/>
    <property type="match status" value="1"/>
</dbReference>
<feature type="transmembrane region" description="Helical" evidence="7">
    <location>
        <begin position="877"/>
        <end position="893"/>
    </location>
</feature>
<keyword evidence="5" id="KW-0175">Coiled coil</keyword>
<feature type="coiled-coil region" evidence="5">
    <location>
        <begin position="79"/>
        <end position="165"/>
    </location>
</feature>
<dbReference type="GO" id="GO:0035348">
    <property type="term" value="P:acetyl-CoA transmembrane transport"/>
    <property type="evidence" value="ECO:0007669"/>
    <property type="project" value="InterPro"/>
</dbReference>
<feature type="transmembrane region" description="Helical" evidence="7">
    <location>
        <begin position="1047"/>
        <end position="1064"/>
    </location>
</feature>
<dbReference type="PANTHER" id="PTHR12778:SF9">
    <property type="entry name" value="ACETYL-COENZYME A TRANSPORTER 1"/>
    <property type="match status" value="1"/>
</dbReference>
<organism evidence="8">
    <name type="scientific">Ostreococcus tauri</name>
    <name type="common">Marine green alga</name>
    <dbReference type="NCBI Taxonomy" id="70448"/>
    <lineage>
        <taxon>Eukaryota</taxon>
        <taxon>Viridiplantae</taxon>
        <taxon>Chlorophyta</taxon>
        <taxon>Mamiellophyceae</taxon>
        <taxon>Mamiellales</taxon>
        <taxon>Bathycoccaceae</taxon>
        <taxon>Ostreococcus</taxon>
    </lineage>
</organism>
<feature type="region of interest" description="Disordered" evidence="6">
    <location>
        <begin position="20"/>
        <end position="40"/>
    </location>
</feature>
<feature type="transmembrane region" description="Helical" evidence="7">
    <location>
        <begin position="798"/>
        <end position="817"/>
    </location>
</feature>
<sequence>MAERLERERAARVEVEAAMARGRDARDDAERNARAAESDAARWKLGEEAVRKELVEVKAMLRTSEEAWRGRERELRDDAARAGAETTRARAELEEAKRRSERAESYANAVNARVTAAEREVDEFSQAVALSAAGGTRTRDLEERLAREEELRAGLENELSRLRANDAVREGELSKLRMLVDQNSGPDTVELRARLDAADARARDLVAALKYEERAKDEAIREMFRARAAAKAAEAHASRLRVKTSRNQALASVIQSIGDSLFDDNRVVVHGRDVADERHALRLDLERFVHQIPALFGRLNHVYLYSERIARGAKRQLVPPRSIPLHLPQPFFKLSRGLKIYLKLFATRLDVANDRGAHLGVPLLTLEQVVTQRAKLTIPVPNHRDATHPESPQSSVQRLYSRSLARLARGFTLQLEFDALPERPRDARARLARRRQSFRRAHARSRPSPRRARARARRRRVHGPHAVARARVRAHDDDAFARFLRQQSRQPPRRRVDAVRVVVVVVAATRARAGEDGERALGAARHRHRARRRAAMPRMDFVRGRRARRMIQSFRASRTRARGMGDDGRDGRAARRGASRARGGTSTARRAVTRTSSTRGQRSRATRPRGDAAAATTGDGYFGLGRKDFRAVCLLLVLYTLQGVPMGLSASVGFILQERGATYAEQGIFSLASWPFSLKVLWAPIVDAVWSRKMGQRRTWVLPLQLAVGCTLLALANALGRLISEEGSDVRTLTWTFFWLYLLLASQDIAVDGWALTMLSEKNVGLASTCNAVGQMIGFFVCFTGFLTLNSYGVDLGAFISFWGYVFIASAAFVYVTKETKNETAMSVREAYSQALSILRLPAVLKLSAVLLTRFIAFSASETLTTLKLLEKGVPKTHIATMSALMTPINLAMPMLTRKWTAGERPLDAITKTWVWRGVACAFAAGLVYFAPNVSAMPKGSIPYGYYIVLFLWLSAYSAFSNAHFISFMAFYNRVSDADMGGTYMTILNTVSNLGAKWMESASLFAIDRVSTKVCYEEGTRRVLGACANSAAEKACKGKCSMNDEPYYVVVLLSPVIAYAWIRLTRETIDWLSSTKKSDWRVAKTSTRKST</sequence>
<dbReference type="Gene3D" id="1.20.1250.20">
    <property type="entry name" value="MFS general substrate transporter like domains"/>
    <property type="match status" value="1"/>
</dbReference>
<feature type="transmembrane region" description="Helical" evidence="7">
    <location>
        <begin position="631"/>
        <end position="656"/>
    </location>
</feature>
<dbReference type="SUPFAM" id="SSF103473">
    <property type="entry name" value="MFS general substrate transporter"/>
    <property type="match status" value="1"/>
</dbReference>
<feature type="transmembrane region" description="Helical" evidence="7">
    <location>
        <begin position="944"/>
        <end position="972"/>
    </location>
</feature>
<dbReference type="Proteomes" id="UP000195557">
    <property type="component" value="Unassembled WGS sequence"/>
</dbReference>